<organism evidence="3 4">
    <name type="scientific">Rhizoclosmatium globosum</name>
    <dbReference type="NCBI Taxonomy" id="329046"/>
    <lineage>
        <taxon>Eukaryota</taxon>
        <taxon>Fungi</taxon>
        <taxon>Fungi incertae sedis</taxon>
        <taxon>Chytridiomycota</taxon>
        <taxon>Chytridiomycota incertae sedis</taxon>
        <taxon>Chytridiomycetes</taxon>
        <taxon>Chytridiales</taxon>
        <taxon>Chytriomycetaceae</taxon>
        <taxon>Rhizoclosmatium</taxon>
    </lineage>
</organism>
<dbReference type="GO" id="GO:0003729">
    <property type="term" value="F:mRNA binding"/>
    <property type="evidence" value="ECO:0007669"/>
    <property type="project" value="TreeGrafter"/>
</dbReference>
<name>A0A1Y2D2L7_9FUNG</name>
<dbReference type="InterPro" id="IPR015174">
    <property type="entry name" value="MIF4G-like_typ-2"/>
</dbReference>
<dbReference type="GO" id="GO:0000184">
    <property type="term" value="P:nuclear-transcribed mRNA catabolic process, nonsense-mediated decay"/>
    <property type="evidence" value="ECO:0007669"/>
    <property type="project" value="TreeGrafter"/>
</dbReference>
<gene>
    <name evidence="3" type="ORF">BCR33DRAFT_710875</name>
</gene>
<sequence>MADQRLVHLLIDVGNAGEIKRAMDDIVVVVLKDLHQLKPTLLSTLIQCITEIPMKTTIYGCLTGLLNLRDAPLVGLIVEETSRALEDAVREGDFVSMKLLLRYFGELVNAGVITGPSYLDLVANLLIVIESHGVKPQLIDAIVSVVLGALPWASFHLSQTDPEGLQAVMSTIESYITKRHDSLLSGSLGQVFDALKVYRDCPDNEPYVQVDRLEHLWTQIQNLQANAWDESLLMRPENTLFEELSRAQSTPSPLFWVFDDSVNTPERILAELPSTSQIERYILDDLIVDTLHLLSHNHIECSLFLLNADKFHKETEYNFYQAVVENLIRELIKLPGSVEPRVYYATLLFDLCKGAPGKVPSAMGRALRILFSRMDSVGGVGGGMDVECVGRLAEWFSHHLSNFNYTWKWADWAHALEDETSAKFAFTKETLDQEIRLSYYDRIVGTVPEVFLTHGTVFPTSAPTFNFKYATGYSSGDEEYDALLTRLNRAMVSKGDHESIVSILEEVYRHRVQLQSNAMATDDYSRPGSAWNQDAIVRDVFVQNVLFLGTKSFSHFLNVVERYVKTLQQFNTNEQDKLHTVQIITTFWASNTQNLEICLDKLMNYRVIDPVSIIHWVLSEEVLRGQYSRWHVWQILKNVVTKVNSKVNQLREKVGVNAMEEDDVSQESLDGALRDQKAAFILAFTKFQAYLKELLAAGHIPGQSAEWRWVAGQMREFGRSFHKEINKLKYTLEATAFVEPIEPNLLKIWNEIKAVGELLVKA</sequence>
<dbReference type="GO" id="GO:0005846">
    <property type="term" value="C:nuclear cap binding complex"/>
    <property type="evidence" value="ECO:0007669"/>
    <property type="project" value="InterPro"/>
</dbReference>
<dbReference type="GO" id="GO:0000339">
    <property type="term" value="F:RNA cap binding"/>
    <property type="evidence" value="ECO:0007669"/>
    <property type="project" value="InterPro"/>
</dbReference>
<dbReference type="InterPro" id="IPR015172">
    <property type="entry name" value="MIF4G-like_typ-1"/>
</dbReference>
<dbReference type="InterPro" id="IPR016024">
    <property type="entry name" value="ARM-type_fold"/>
</dbReference>
<evidence type="ECO:0000313" key="3">
    <source>
        <dbReference type="EMBL" id="ORY53447.1"/>
    </source>
</evidence>
<dbReference type="InterPro" id="IPR027159">
    <property type="entry name" value="CBP80"/>
</dbReference>
<keyword evidence="4" id="KW-1185">Reference proteome</keyword>
<dbReference type="Gene3D" id="1.25.40.180">
    <property type="match status" value="3"/>
</dbReference>
<dbReference type="AlphaFoldDB" id="A0A1Y2D2L7"/>
<reference evidence="3 4" key="1">
    <citation type="submission" date="2016-07" db="EMBL/GenBank/DDBJ databases">
        <title>Pervasive Adenine N6-methylation of Active Genes in Fungi.</title>
        <authorList>
            <consortium name="DOE Joint Genome Institute"/>
            <person name="Mondo S.J."/>
            <person name="Dannebaum R.O."/>
            <person name="Kuo R.C."/>
            <person name="Labutti K."/>
            <person name="Haridas S."/>
            <person name="Kuo A."/>
            <person name="Salamov A."/>
            <person name="Ahrendt S.R."/>
            <person name="Lipzen A."/>
            <person name="Sullivan W."/>
            <person name="Andreopoulos W.B."/>
            <person name="Clum A."/>
            <person name="Lindquist E."/>
            <person name="Daum C."/>
            <person name="Ramamoorthy G.K."/>
            <person name="Gryganskyi A."/>
            <person name="Culley D."/>
            <person name="Magnuson J.K."/>
            <person name="James T.Y."/>
            <person name="O'Malley M.A."/>
            <person name="Stajich J.E."/>
            <person name="Spatafora J.W."/>
            <person name="Visel A."/>
            <person name="Grigoriev I.V."/>
        </authorList>
    </citation>
    <scope>NUCLEOTIDE SEQUENCE [LARGE SCALE GENOMIC DNA]</scope>
    <source>
        <strain evidence="3 4">JEL800</strain>
    </source>
</reference>
<proteinExistence type="predicted"/>
<feature type="domain" description="MIF4G-like type 1" evidence="1">
    <location>
        <begin position="316"/>
        <end position="449"/>
    </location>
</feature>
<dbReference type="SUPFAM" id="SSF48371">
    <property type="entry name" value="ARM repeat"/>
    <property type="match status" value="3"/>
</dbReference>
<accession>A0A1Y2D2L7</accession>
<dbReference type="Pfam" id="PF09090">
    <property type="entry name" value="MIF4G_like_2"/>
    <property type="match status" value="1"/>
</dbReference>
<feature type="domain" description="MIF4G-like type 2" evidence="2">
    <location>
        <begin position="477"/>
        <end position="724"/>
    </location>
</feature>
<dbReference type="PANTHER" id="PTHR12412">
    <property type="entry name" value="CAP BINDING PROTEIN"/>
    <property type="match status" value="1"/>
</dbReference>
<dbReference type="Proteomes" id="UP000193642">
    <property type="component" value="Unassembled WGS sequence"/>
</dbReference>
<dbReference type="STRING" id="329046.A0A1Y2D2L7"/>
<evidence type="ECO:0000313" key="4">
    <source>
        <dbReference type="Proteomes" id="UP000193642"/>
    </source>
</evidence>
<dbReference type="GO" id="GO:0005634">
    <property type="term" value="C:nucleus"/>
    <property type="evidence" value="ECO:0007669"/>
    <property type="project" value="TreeGrafter"/>
</dbReference>
<dbReference type="EMBL" id="MCGO01000001">
    <property type="protein sequence ID" value="ORY53447.1"/>
    <property type="molecule type" value="Genomic_DNA"/>
</dbReference>
<evidence type="ECO:0000259" key="2">
    <source>
        <dbReference type="Pfam" id="PF09090"/>
    </source>
</evidence>
<dbReference type="PANTHER" id="PTHR12412:SF2">
    <property type="entry name" value="NUCLEAR CAP-BINDING PROTEIN SUBUNIT 1"/>
    <property type="match status" value="1"/>
</dbReference>
<dbReference type="GO" id="GO:0006406">
    <property type="term" value="P:mRNA export from nucleus"/>
    <property type="evidence" value="ECO:0007669"/>
    <property type="project" value="InterPro"/>
</dbReference>
<protein>
    <submittedName>
        <fullName evidence="3">ARM repeat-containing protein</fullName>
    </submittedName>
</protein>
<comment type="caution">
    <text evidence="3">The sequence shown here is derived from an EMBL/GenBank/DDBJ whole genome shotgun (WGS) entry which is preliminary data.</text>
</comment>
<dbReference type="OrthoDB" id="10252707at2759"/>
<dbReference type="Pfam" id="PF09088">
    <property type="entry name" value="MIF4G_like"/>
    <property type="match status" value="1"/>
</dbReference>
<evidence type="ECO:0000259" key="1">
    <source>
        <dbReference type="Pfam" id="PF09088"/>
    </source>
</evidence>